<dbReference type="EMBL" id="OBEL01000002">
    <property type="protein sequence ID" value="SNZ19626.1"/>
    <property type="molecule type" value="Genomic_DNA"/>
</dbReference>
<evidence type="ECO:0000259" key="5">
    <source>
        <dbReference type="PROSITE" id="PS50931"/>
    </source>
</evidence>
<dbReference type="PROSITE" id="PS50931">
    <property type="entry name" value="HTH_LYSR"/>
    <property type="match status" value="1"/>
</dbReference>
<gene>
    <name evidence="6" type="ORF">SAMN06265368_2716</name>
</gene>
<dbReference type="OrthoDB" id="9793571at2"/>
<dbReference type="InterPro" id="IPR058163">
    <property type="entry name" value="LysR-type_TF_proteobact-type"/>
</dbReference>
<sequence>MKRSDIPSLDDLRAFEAVARLGSVRLAADELVLTHGAVSRRVSKLARDLDIALVAPDGRGISVTADGDILAEAMTKALVLLGDALTSIRQQEEDKPIVLSCERSVAMRWLIPRLSQFQDAHPDCPVHLSVGGGSLNFARDGVALAVRRLDFPIDPDWQIKPLFDEAIGPVMVPDMQEAFEAGEYIALGSKTRPDAWETWQSLYADAPKPKDVRQFDHHFLLAEAAASGLGVAICPQIVVSDDIERGRLIAPCGFVADGSGYGLIHQRRPELSDGANMLADWLCETFATVGARPAP</sequence>
<evidence type="ECO:0000256" key="4">
    <source>
        <dbReference type="ARBA" id="ARBA00023163"/>
    </source>
</evidence>
<dbReference type="Pfam" id="PF00126">
    <property type="entry name" value="HTH_1"/>
    <property type="match status" value="1"/>
</dbReference>
<comment type="similarity">
    <text evidence="1">Belongs to the LysR transcriptional regulatory family.</text>
</comment>
<dbReference type="Gene3D" id="1.10.10.10">
    <property type="entry name" value="Winged helix-like DNA-binding domain superfamily/Winged helix DNA-binding domain"/>
    <property type="match status" value="1"/>
</dbReference>
<dbReference type="RefSeq" id="WP_097153959.1">
    <property type="nucleotide sequence ID" value="NZ_OBEL01000002.1"/>
</dbReference>
<dbReference type="InterPro" id="IPR000847">
    <property type="entry name" value="LysR_HTH_N"/>
</dbReference>
<feature type="domain" description="HTH lysR-type" evidence="5">
    <location>
        <begin position="7"/>
        <end position="64"/>
    </location>
</feature>
<dbReference type="PANTHER" id="PTHR30537:SF74">
    <property type="entry name" value="HTH-TYPE TRANSCRIPTIONAL REGULATOR TRPI"/>
    <property type="match status" value="1"/>
</dbReference>
<protein>
    <submittedName>
        <fullName evidence="6">DNA-binding transcriptional regulator, LysR family</fullName>
    </submittedName>
</protein>
<name>A0A285PHL8_9HYPH</name>
<dbReference type="InterPro" id="IPR036388">
    <property type="entry name" value="WH-like_DNA-bd_sf"/>
</dbReference>
<keyword evidence="7" id="KW-1185">Reference proteome</keyword>
<organism evidence="6 7">
    <name type="scientific">Cohaesibacter gelatinilyticus</name>
    <dbReference type="NCBI Taxonomy" id="372072"/>
    <lineage>
        <taxon>Bacteria</taxon>
        <taxon>Pseudomonadati</taxon>
        <taxon>Pseudomonadota</taxon>
        <taxon>Alphaproteobacteria</taxon>
        <taxon>Hyphomicrobiales</taxon>
        <taxon>Cohaesibacteraceae</taxon>
    </lineage>
</organism>
<evidence type="ECO:0000256" key="1">
    <source>
        <dbReference type="ARBA" id="ARBA00009437"/>
    </source>
</evidence>
<keyword evidence="3 6" id="KW-0238">DNA-binding</keyword>
<dbReference type="InterPro" id="IPR005119">
    <property type="entry name" value="LysR_subst-bd"/>
</dbReference>
<evidence type="ECO:0000313" key="6">
    <source>
        <dbReference type="EMBL" id="SNZ19626.1"/>
    </source>
</evidence>
<reference evidence="6 7" key="1">
    <citation type="submission" date="2017-09" db="EMBL/GenBank/DDBJ databases">
        <authorList>
            <person name="Ehlers B."/>
            <person name="Leendertz F.H."/>
        </authorList>
    </citation>
    <scope>NUCLEOTIDE SEQUENCE [LARGE SCALE GENOMIC DNA]</scope>
    <source>
        <strain evidence="6 7">DSM 18289</strain>
    </source>
</reference>
<dbReference type="InterPro" id="IPR036390">
    <property type="entry name" value="WH_DNA-bd_sf"/>
</dbReference>
<dbReference type="GO" id="GO:0006351">
    <property type="term" value="P:DNA-templated transcription"/>
    <property type="evidence" value="ECO:0007669"/>
    <property type="project" value="TreeGrafter"/>
</dbReference>
<proteinExistence type="inferred from homology"/>
<dbReference type="GO" id="GO:0003700">
    <property type="term" value="F:DNA-binding transcription factor activity"/>
    <property type="evidence" value="ECO:0007669"/>
    <property type="project" value="InterPro"/>
</dbReference>
<evidence type="ECO:0000313" key="7">
    <source>
        <dbReference type="Proteomes" id="UP000219439"/>
    </source>
</evidence>
<accession>A0A285PHL8</accession>
<keyword evidence="4" id="KW-0804">Transcription</keyword>
<evidence type="ECO:0000256" key="3">
    <source>
        <dbReference type="ARBA" id="ARBA00023125"/>
    </source>
</evidence>
<dbReference type="Gene3D" id="3.40.190.10">
    <property type="entry name" value="Periplasmic binding protein-like II"/>
    <property type="match status" value="2"/>
</dbReference>
<dbReference type="GO" id="GO:0043565">
    <property type="term" value="F:sequence-specific DNA binding"/>
    <property type="evidence" value="ECO:0007669"/>
    <property type="project" value="TreeGrafter"/>
</dbReference>
<dbReference type="AlphaFoldDB" id="A0A285PHL8"/>
<dbReference type="Proteomes" id="UP000219439">
    <property type="component" value="Unassembled WGS sequence"/>
</dbReference>
<dbReference type="Pfam" id="PF03466">
    <property type="entry name" value="LysR_substrate"/>
    <property type="match status" value="1"/>
</dbReference>
<dbReference type="PANTHER" id="PTHR30537">
    <property type="entry name" value="HTH-TYPE TRANSCRIPTIONAL REGULATOR"/>
    <property type="match status" value="1"/>
</dbReference>
<evidence type="ECO:0000256" key="2">
    <source>
        <dbReference type="ARBA" id="ARBA00023015"/>
    </source>
</evidence>
<dbReference type="SUPFAM" id="SSF46785">
    <property type="entry name" value="Winged helix' DNA-binding domain"/>
    <property type="match status" value="1"/>
</dbReference>
<dbReference type="SUPFAM" id="SSF53850">
    <property type="entry name" value="Periplasmic binding protein-like II"/>
    <property type="match status" value="1"/>
</dbReference>
<keyword evidence="2" id="KW-0805">Transcription regulation</keyword>